<dbReference type="eggNOG" id="COG0470">
    <property type="taxonomic scope" value="Bacteria"/>
</dbReference>
<comment type="caution">
    <text evidence="1">The sequence shown here is derived from an EMBL/GenBank/DDBJ whole genome shotgun (WGS) entry which is preliminary data.</text>
</comment>
<dbReference type="SUPFAM" id="SSF52540">
    <property type="entry name" value="P-loop containing nucleoside triphosphate hydrolases"/>
    <property type="match status" value="1"/>
</dbReference>
<dbReference type="Pfam" id="PF13177">
    <property type="entry name" value="DNA_pol3_delta2"/>
    <property type="match status" value="1"/>
</dbReference>
<evidence type="ECO:0000313" key="2">
    <source>
        <dbReference type="Proteomes" id="UP000016057"/>
    </source>
</evidence>
<dbReference type="GO" id="GO:0006261">
    <property type="term" value="P:DNA-templated DNA replication"/>
    <property type="evidence" value="ECO:0007669"/>
    <property type="project" value="TreeGrafter"/>
</dbReference>
<dbReference type="InterPro" id="IPR050238">
    <property type="entry name" value="DNA_Rep/Repair_Clamp_Loader"/>
</dbReference>
<reference evidence="1 2" key="1">
    <citation type="journal article" date="2013" name="Genome Announc.">
        <title>Draft Genome Sequence of Catellicoccus marimammalium, a Novel Species Commonly Found in Gull Feces.</title>
        <authorList>
            <person name="Weigand M.R."/>
            <person name="Ryu H."/>
            <person name="Bozcek L."/>
            <person name="Konstantinidis K.T."/>
            <person name="Santo Domingo J.W."/>
        </authorList>
    </citation>
    <scope>NUCLEOTIDE SEQUENCE [LARGE SCALE GENOMIC DNA]</scope>
    <source>
        <strain evidence="1 2">M35/04/3</strain>
    </source>
</reference>
<accession>K8ZAN1</accession>
<keyword evidence="1" id="KW-0808">Transferase</keyword>
<organism evidence="1 2">
    <name type="scientific">Catellicoccus marimammalium M35/04/3</name>
    <dbReference type="NCBI Taxonomy" id="1234409"/>
    <lineage>
        <taxon>Bacteria</taxon>
        <taxon>Bacillati</taxon>
        <taxon>Bacillota</taxon>
        <taxon>Bacilli</taxon>
        <taxon>Lactobacillales</taxon>
        <taxon>Enterococcaceae</taxon>
        <taxon>Catellicoccus</taxon>
    </lineage>
</organism>
<dbReference type="EMBL" id="AMYT01000021">
    <property type="protein sequence ID" value="EKU27042.1"/>
    <property type="molecule type" value="Genomic_DNA"/>
</dbReference>
<dbReference type="OrthoDB" id="9810148at2"/>
<dbReference type="Proteomes" id="UP000016057">
    <property type="component" value="Unassembled WGS sequence"/>
</dbReference>
<keyword evidence="2" id="KW-1185">Reference proteome</keyword>
<dbReference type="RefSeq" id="WP_009491681.1">
    <property type="nucleotide sequence ID" value="NZ_AMYT01000021.1"/>
</dbReference>
<dbReference type="EC" id="2.7.7.7" evidence="1"/>
<dbReference type="AlphaFoldDB" id="K8ZAN1"/>
<protein>
    <submittedName>
        <fullName evidence="1">DNA polymerase III delta prime subunit</fullName>
        <ecNumber evidence="1">2.7.7.7</ecNumber>
    </submittedName>
</protein>
<dbReference type="PANTHER" id="PTHR11669:SF8">
    <property type="entry name" value="DNA POLYMERASE III SUBUNIT DELTA"/>
    <property type="match status" value="1"/>
</dbReference>
<keyword evidence="1" id="KW-0548">Nucleotidyltransferase</keyword>
<gene>
    <name evidence="1" type="ORF">C683_1038</name>
</gene>
<dbReference type="Gene3D" id="3.40.50.300">
    <property type="entry name" value="P-loop containing nucleotide triphosphate hydrolases"/>
    <property type="match status" value="1"/>
</dbReference>
<dbReference type="GO" id="GO:0003887">
    <property type="term" value="F:DNA-directed DNA polymerase activity"/>
    <property type="evidence" value="ECO:0007669"/>
    <property type="project" value="UniProtKB-EC"/>
</dbReference>
<sequence length="264" mass="31258">MKQQEIQAQLQCALEKQQLRHAYLFLGEKGSGRFATAQWLAGQFLYPKEVTKEEQERIEKGYHPDVHVLRPEGKVVKREEVQAFYEEMSRSGLESKRQVFIFLEADRFHEAASNLLLKMIEEPVGDCLFLFLAQRKEAILPTILSRVQVFYFSKAEIETEEEIYFPKEESEQKAILEEWIHLLQQGDRMAFPYVQMKIMPFVSARSKNLEQRKVQEQLLDRLLWLAKEAEFFAFFPLLFQAKEQLEQNVNFQHILEYIAVRMDS</sequence>
<name>K8ZAN1_9ENTE</name>
<dbReference type="PANTHER" id="PTHR11669">
    <property type="entry name" value="REPLICATION FACTOR C / DNA POLYMERASE III GAMMA-TAU SUBUNIT"/>
    <property type="match status" value="1"/>
</dbReference>
<proteinExistence type="predicted"/>
<dbReference type="InterPro" id="IPR027417">
    <property type="entry name" value="P-loop_NTPase"/>
</dbReference>
<dbReference type="STRING" id="1234409.C683_1038"/>
<evidence type="ECO:0000313" key="1">
    <source>
        <dbReference type="EMBL" id="EKU27042.1"/>
    </source>
</evidence>